<feature type="domain" description="Ion transport" evidence="13">
    <location>
        <begin position="429"/>
        <end position="681"/>
    </location>
</feature>
<dbReference type="Proteomes" id="UP000502823">
    <property type="component" value="Unassembled WGS sequence"/>
</dbReference>
<dbReference type="InterPro" id="IPR052076">
    <property type="entry name" value="TRP_cation_channel"/>
</dbReference>
<keyword evidence="10" id="KW-0407">Ion channel</keyword>
<evidence type="ECO:0000256" key="2">
    <source>
        <dbReference type="ARBA" id="ARBA00022448"/>
    </source>
</evidence>
<evidence type="ECO:0000256" key="5">
    <source>
        <dbReference type="ARBA" id="ARBA00022737"/>
    </source>
</evidence>
<evidence type="ECO:0000256" key="12">
    <source>
        <dbReference type="SAM" id="Phobius"/>
    </source>
</evidence>
<dbReference type="InterPro" id="IPR036770">
    <property type="entry name" value="Ankyrin_rpt-contain_sf"/>
</dbReference>
<dbReference type="InParanoid" id="A0A6L2PI04"/>
<evidence type="ECO:0000256" key="10">
    <source>
        <dbReference type="ARBA" id="ARBA00023303"/>
    </source>
</evidence>
<evidence type="ECO:0000256" key="7">
    <source>
        <dbReference type="ARBA" id="ARBA00023043"/>
    </source>
</evidence>
<accession>A0A6L2PI04</accession>
<keyword evidence="2" id="KW-0813">Transport</keyword>
<evidence type="ECO:0000313" key="14">
    <source>
        <dbReference type="EMBL" id="GFG29707.1"/>
    </source>
</evidence>
<dbReference type="SUPFAM" id="SSF48403">
    <property type="entry name" value="Ankyrin repeat"/>
    <property type="match status" value="1"/>
</dbReference>
<evidence type="ECO:0000256" key="8">
    <source>
        <dbReference type="ARBA" id="ARBA00023065"/>
    </source>
</evidence>
<feature type="transmembrane region" description="Helical" evidence="12">
    <location>
        <begin position="545"/>
        <end position="564"/>
    </location>
</feature>
<keyword evidence="6 12" id="KW-1133">Transmembrane helix</keyword>
<feature type="transmembrane region" description="Helical" evidence="12">
    <location>
        <begin position="585"/>
        <end position="603"/>
    </location>
</feature>
<evidence type="ECO:0000256" key="9">
    <source>
        <dbReference type="ARBA" id="ARBA00023136"/>
    </source>
</evidence>
<comment type="caution">
    <text evidence="14">The sequence shown here is derived from an EMBL/GenBank/DDBJ whole genome shotgun (WGS) entry which is preliminary data.</text>
</comment>
<evidence type="ECO:0000259" key="13">
    <source>
        <dbReference type="Pfam" id="PF00520"/>
    </source>
</evidence>
<feature type="repeat" description="ANK" evidence="11">
    <location>
        <begin position="312"/>
        <end position="344"/>
    </location>
</feature>
<dbReference type="GO" id="GO:0005216">
    <property type="term" value="F:monoatomic ion channel activity"/>
    <property type="evidence" value="ECO:0007669"/>
    <property type="project" value="InterPro"/>
</dbReference>
<keyword evidence="4 12" id="KW-0812">Transmembrane</keyword>
<name>A0A6L2PI04_COPFO</name>
<feature type="transmembrane region" description="Helical" evidence="12">
    <location>
        <begin position="422"/>
        <end position="442"/>
    </location>
</feature>
<keyword evidence="5" id="KW-0677">Repeat</keyword>
<dbReference type="PROSITE" id="PS50297">
    <property type="entry name" value="ANK_REP_REGION"/>
    <property type="match status" value="1"/>
</dbReference>
<dbReference type="AlphaFoldDB" id="A0A6L2PI04"/>
<evidence type="ECO:0000256" key="3">
    <source>
        <dbReference type="ARBA" id="ARBA00022606"/>
    </source>
</evidence>
<evidence type="ECO:0000256" key="11">
    <source>
        <dbReference type="PROSITE-ProRule" id="PRU00023"/>
    </source>
</evidence>
<comment type="subcellular location">
    <subcellularLocation>
        <location evidence="1">Membrane</location>
        <topology evidence="1">Multi-pass membrane protein</topology>
    </subcellularLocation>
</comment>
<dbReference type="SMART" id="SM00248">
    <property type="entry name" value="ANK"/>
    <property type="match status" value="5"/>
</dbReference>
<dbReference type="PANTHER" id="PTHR47143:SF4">
    <property type="entry name" value="TRANSIENT RECEPTOR POTENTIAL CATION CHANNEL PROTEIN PAINLESS"/>
    <property type="match status" value="1"/>
</dbReference>
<dbReference type="Pfam" id="PF00023">
    <property type="entry name" value="Ank"/>
    <property type="match status" value="1"/>
</dbReference>
<feature type="transmembrane region" description="Helical" evidence="12">
    <location>
        <begin position="482"/>
        <end position="499"/>
    </location>
</feature>
<dbReference type="InterPro" id="IPR005821">
    <property type="entry name" value="Ion_trans_dom"/>
</dbReference>
<dbReference type="Gene3D" id="1.25.40.20">
    <property type="entry name" value="Ankyrin repeat-containing domain"/>
    <property type="match status" value="1"/>
</dbReference>
<keyword evidence="8" id="KW-0406">Ion transport</keyword>
<feature type="transmembrane region" description="Helical" evidence="12">
    <location>
        <begin position="519"/>
        <end position="539"/>
    </location>
</feature>
<dbReference type="OrthoDB" id="2157354at2759"/>
<dbReference type="Pfam" id="PF00520">
    <property type="entry name" value="Ion_trans"/>
    <property type="match status" value="1"/>
</dbReference>
<keyword evidence="9 12" id="KW-0472">Membrane</keyword>
<keyword evidence="15" id="KW-1185">Reference proteome</keyword>
<evidence type="ECO:0000313" key="15">
    <source>
        <dbReference type="Proteomes" id="UP000502823"/>
    </source>
</evidence>
<evidence type="ECO:0000256" key="6">
    <source>
        <dbReference type="ARBA" id="ARBA00022989"/>
    </source>
</evidence>
<sequence>MPSDYRGHITVIGTDIEAEVEEFVQRLVDFSQRNYRYLDMHLMEMEFHSQRKMRDIEAKEGAASECCCLRYREDSDVEEPMEMCSITTTDSSDTRVAVTRGNTVLHEAVLSAYKSGKADAARLYLDYYPGDRESTVREIITETYPDFKSHLREYLKESLGSTEINIKLLAALQDDEYSTFHENLDSTKPNPWYDEPYHSSLLEIACQMKDRKRFVELLLERGADPIIKNRVTDLPLLHATARSGNFEVLEVLLKRPQIEVHLIDNKHRTILHWWAWVSERKPGDKERLENCFKHLLERDFSRKVGIDCKDISGMTPLCTAVELEKQDRVKLLLESGADVTACEYAGPILELSSTSQLEEILDYCLEDNNEPVNSENLEVKLRYQTLRKMLFLAEVPHHKDLLRHPALSIFVDRTWGKTAKPFLYLNIFFYFAFLLVLNAYILCFEFVDISNNRGLANSTNGRASLNDSPTISGMSDATRHNISNFTLGVLMVLLVLLLLRETFQIFVQRMMYIQSWENWLELLLIVATFTSCSGVVESMEVKRHLFAVVILLGWFELVLLLGRLPKYSVQMEMLKRVSSTFWSYMKGYIILILAFALGFYIIFKGNVVQDDAVLFANPFTSLLNTIVMFAGELEASDLPLDTLPGTSHVVFLLFVFLVTIILFNLLNGLAVGDTKDIRKKAETLSLVARARFISNTSCVLNTPPLFFTSSLELTEEMFTLYPNKPNQMGSTDRRSLRRIITKKRTPSRNVENWSLITEKLSALQIQ</sequence>
<feature type="transmembrane region" description="Helical" evidence="12">
    <location>
        <begin position="649"/>
        <end position="670"/>
    </location>
</feature>
<proteinExistence type="predicted"/>
<organism evidence="14 15">
    <name type="scientific">Coptotermes formosanus</name>
    <name type="common">Formosan subterranean termite</name>
    <dbReference type="NCBI Taxonomy" id="36987"/>
    <lineage>
        <taxon>Eukaryota</taxon>
        <taxon>Metazoa</taxon>
        <taxon>Ecdysozoa</taxon>
        <taxon>Arthropoda</taxon>
        <taxon>Hexapoda</taxon>
        <taxon>Insecta</taxon>
        <taxon>Pterygota</taxon>
        <taxon>Neoptera</taxon>
        <taxon>Polyneoptera</taxon>
        <taxon>Dictyoptera</taxon>
        <taxon>Blattodea</taxon>
        <taxon>Blattoidea</taxon>
        <taxon>Termitoidae</taxon>
        <taxon>Rhinotermitidae</taxon>
        <taxon>Coptotermes</taxon>
    </lineage>
</organism>
<evidence type="ECO:0000256" key="4">
    <source>
        <dbReference type="ARBA" id="ARBA00022692"/>
    </source>
</evidence>
<reference evidence="15" key="1">
    <citation type="submission" date="2020-01" db="EMBL/GenBank/DDBJ databases">
        <title>Draft genome sequence of the Termite Coptotermes fromosanus.</title>
        <authorList>
            <person name="Itakura S."/>
            <person name="Yosikawa Y."/>
            <person name="Umezawa K."/>
        </authorList>
    </citation>
    <scope>NUCLEOTIDE SEQUENCE [LARGE SCALE GENOMIC DNA]</scope>
</reference>
<dbReference type="EMBL" id="BLKM01000171">
    <property type="protein sequence ID" value="GFG29707.1"/>
    <property type="molecule type" value="Genomic_DNA"/>
</dbReference>
<gene>
    <name evidence="14" type="ORF">Cfor_09673</name>
</gene>
<keyword evidence="3" id="KW-0716">Sensory transduction</keyword>
<keyword evidence="7 11" id="KW-0040">ANK repeat</keyword>
<dbReference type="InterPro" id="IPR002110">
    <property type="entry name" value="Ankyrin_rpt"/>
</dbReference>
<evidence type="ECO:0000256" key="1">
    <source>
        <dbReference type="ARBA" id="ARBA00004141"/>
    </source>
</evidence>
<dbReference type="PROSITE" id="PS50088">
    <property type="entry name" value="ANK_REPEAT"/>
    <property type="match status" value="1"/>
</dbReference>
<protein>
    <recommendedName>
        <fullName evidence="13">Ion transport domain-containing protein</fullName>
    </recommendedName>
</protein>
<dbReference type="PANTHER" id="PTHR47143">
    <property type="entry name" value="TRANSIENT RECEPTOR POTENTIAL CATION CHANNEL PROTEIN PAINLESS"/>
    <property type="match status" value="1"/>
</dbReference>
<dbReference type="GO" id="GO:0034703">
    <property type="term" value="C:cation channel complex"/>
    <property type="evidence" value="ECO:0007669"/>
    <property type="project" value="UniProtKB-ARBA"/>
</dbReference>